<comment type="caution">
    <text evidence="1">The sequence shown here is derived from an EMBL/GenBank/DDBJ whole genome shotgun (WGS) entry which is preliminary data.</text>
</comment>
<gene>
    <name evidence="1" type="ORF">chiPu_0022278</name>
</gene>
<evidence type="ECO:0000313" key="2">
    <source>
        <dbReference type="Proteomes" id="UP000287033"/>
    </source>
</evidence>
<proteinExistence type="predicted"/>
<keyword evidence="2" id="KW-1185">Reference proteome</keyword>
<accession>A0A401RGV9</accession>
<dbReference type="EMBL" id="BEZZ01006834">
    <property type="protein sequence ID" value="GCC17371.1"/>
    <property type="molecule type" value="Genomic_DNA"/>
</dbReference>
<protein>
    <submittedName>
        <fullName evidence="1">Uncharacterized protein</fullName>
    </submittedName>
</protein>
<dbReference type="Proteomes" id="UP000287033">
    <property type="component" value="Unassembled WGS sequence"/>
</dbReference>
<dbReference type="AlphaFoldDB" id="A0A401RGV9"/>
<evidence type="ECO:0000313" key="1">
    <source>
        <dbReference type="EMBL" id="GCC17371.1"/>
    </source>
</evidence>
<organism evidence="1 2">
    <name type="scientific">Chiloscyllium punctatum</name>
    <name type="common">Brownbanded bambooshark</name>
    <name type="synonym">Hemiscyllium punctatum</name>
    <dbReference type="NCBI Taxonomy" id="137246"/>
    <lineage>
        <taxon>Eukaryota</taxon>
        <taxon>Metazoa</taxon>
        <taxon>Chordata</taxon>
        <taxon>Craniata</taxon>
        <taxon>Vertebrata</taxon>
        <taxon>Chondrichthyes</taxon>
        <taxon>Elasmobranchii</taxon>
        <taxon>Galeomorphii</taxon>
        <taxon>Galeoidea</taxon>
        <taxon>Orectolobiformes</taxon>
        <taxon>Hemiscylliidae</taxon>
        <taxon>Chiloscyllium</taxon>
    </lineage>
</organism>
<sequence>MAAAAAAAAAAYFRPLPFRALLGAVRESVAGSAAVCLRHRADAASLPFPPEPEPEPELVFDKHSGTGSPKEMFMYVITAAAQLLTPRPHRESRSCHQHCRSGKHFTLALLAQVARSAAFPFFRRSRSVSANPTARRHLAPGRSRARHVTQGGRDATRHVIQGAGM</sequence>
<name>A0A401RGV9_CHIPU</name>
<reference evidence="1 2" key="1">
    <citation type="journal article" date="2018" name="Nat. Ecol. Evol.">
        <title>Shark genomes provide insights into elasmobranch evolution and the origin of vertebrates.</title>
        <authorList>
            <person name="Hara Y"/>
            <person name="Yamaguchi K"/>
            <person name="Onimaru K"/>
            <person name="Kadota M"/>
            <person name="Koyanagi M"/>
            <person name="Keeley SD"/>
            <person name="Tatsumi K"/>
            <person name="Tanaka K"/>
            <person name="Motone F"/>
            <person name="Kageyama Y"/>
            <person name="Nozu R"/>
            <person name="Adachi N"/>
            <person name="Nishimura O"/>
            <person name="Nakagawa R"/>
            <person name="Tanegashima C"/>
            <person name="Kiyatake I"/>
            <person name="Matsumoto R"/>
            <person name="Murakumo K"/>
            <person name="Nishida K"/>
            <person name="Terakita A"/>
            <person name="Kuratani S"/>
            <person name="Sato K"/>
            <person name="Hyodo S Kuraku.S."/>
        </authorList>
    </citation>
    <scope>NUCLEOTIDE SEQUENCE [LARGE SCALE GENOMIC DNA]</scope>
</reference>